<reference evidence="1 2" key="1">
    <citation type="journal article" date="2011" name="Science">
        <title>The Selaginella genome identifies genetic changes associated with the evolution of vascular plants.</title>
        <authorList>
            <person name="Banks J.A."/>
            <person name="Nishiyama T."/>
            <person name="Hasebe M."/>
            <person name="Bowman J.L."/>
            <person name="Gribskov M."/>
            <person name="dePamphilis C."/>
            <person name="Albert V.A."/>
            <person name="Aono N."/>
            <person name="Aoyama T."/>
            <person name="Ambrose B.A."/>
            <person name="Ashton N.W."/>
            <person name="Axtell M.J."/>
            <person name="Barker E."/>
            <person name="Barker M.S."/>
            <person name="Bennetzen J.L."/>
            <person name="Bonawitz N.D."/>
            <person name="Chapple C."/>
            <person name="Cheng C."/>
            <person name="Correa L.G."/>
            <person name="Dacre M."/>
            <person name="DeBarry J."/>
            <person name="Dreyer I."/>
            <person name="Elias M."/>
            <person name="Engstrom E.M."/>
            <person name="Estelle M."/>
            <person name="Feng L."/>
            <person name="Finet C."/>
            <person name="Floyd S.K."/>
            <person name="Frommer W.B."/>
            <person name="Fujita T."/>
            <person name="Gramzow L."/>
            <person name="Gutensohn M."/>
            <person name="Harholt J."/>
            <person name="Hattori M."/>
            <person name="Heyl A."/>
            <person name="Hirai T."/>
            <person name="Hiwatashi Y."/>
            <person name="Ishikawa M."/>
            <person name="Iwata M."/>
            <person name="Karol K.G."/>
            <person name="Koehler B."/>
            <person name="Kolukisaoglu U."/>
            <person name="Kubo M."/>
            <person name="Kurata T."/>
            <person name="Lalonde S."/>
            <person name="Li K."/>
            <person name="Li Y."/>
            <person name="Litt A."/>
            <person name="Lyons E."/>
            <person name="Manning G."/>
            <person name="Maruyama T."/>
            <person name="Michael T.P."/>
            <person name="Mikami K."/>
            <person name="Miyazaki S."/>
            <person name="Morinaga S."/>
            <person name="Murata T."/>
            <person name="Mueller-Roeber B."/>
            <person name="Nelson D.R."/>
            <person name="Obara M."/>
            <person name="Oguri Y."/>
            <person name="Olmstead R.G."/>
            <person name="Onodera N."/>
            <person name="Petersen B.L."/>
            <person name="Pils B."/>
            <person name="Prigge M."/>
            <person name="Rensing S.A."/>
            <person name="Riano-Pachon D.M."/>
            <person name="Roberts A.W."/>
            <person name="Sato Y."/>
            <person name="Scheller H.V."/>
            <person name="Schulz B."/>
            <person name="Schulz C."/>
            <person name="Shakirov E.V."/>
            <person name="Shibagaki N."/>
            <person name="Shinohara N."/>
            <person name="Shippen D.E."/>
            <person name="Soerensen I."/>
            <person name="Sotooka R."/>
            <person name="Sugimoto N."/>
            <person name="Sugita M."/>
            <person name="Sumikawa N."/>
            <person name="Tanurdzic M."/>
            <person name="Theissen G."/>
            <person name="Ulvskov P."/>
            <person name="Wakazuki S."/>
            <person name="Weng J.K."/>
            <person name="Willats W.W."/>
            <person name="Wipf D."/>
            <person name="Wolf P.G."/>
            <person name="Yang L."/>
            <person name="Zimmer A.D."/>
            <person name="Zhu Q."/>
            <person name="Mitros T."/>
            <person name="Hellsten U."/>
            <person name="Loque D."/>
            <person name="Otillar R."/>
            <person name="Salamov A."/>
            <person name="Schmutz J."/>
            <person name="Shapiro H."/>
            <person name="Lindquist E."/>
            <person name="Lucas S."/>
            <person name="Rokhsar D."/>
            <person name="Grigoriev I.V."/>
        </authorList>
    </citation>
    <scope>NUCLEOTIDE SEQUENCE [LARGE SCALE GENOMIC DNA]</scope>
</reference>
<dbReference type="Proteomes" id="UP000001514">
    <property type="component" value="Unassembled WGS sequence"/>
</dbReference>
<proteinExistence type="predicted"/>
<sequence>MAPRVALPAVKSFIEALQLAFSYINVSRLQHHVEVPDTKFVLENTCNNYSVLVEARQKGNRCLILFKSFDLKGFQAQGAGDEKSIKIHIFGKALATEASYLKDVIARESRGRQLTCWYVHYTYLDCGTSRRLMVDKLASATGFALSQVHVWD</sequence>
<name>D8RCD8_SELML</name>
<evidence type="ECO:0000313" key="1">
    <source>
        <dbReference type="EMBL" id="EFJ30114.1"/>
    </source>
</evidence>
<dbReference type="InParanoid" id="D8RCD8"/>
<dbReference type="HOGENOM" id="CLU_1725437_0_0_1"/>
<organism evidence="2">
    <name type="scientific">Selaginella moellendorffii</name>
    <name type="common">Spikemoss</name>
    <dbReference type="NCBI Taxonomy" id="88036"/>
    <lineage>
        <taxon>Eukaryota</taxon>
        <taxon>Viridiplantae</taxon>
        <taxon>Streptophyta</taxon>
        <taxon>Embryophyta</taxon>
        <taxon>Tracheophyta</taxon>
        <taxon>Lycopodiopsida</taxon>
        <taxon>Selaginellales</taxon>
        <taxon>Selaginellaceae</taxon>
        <taxon>Selaginella</taxon>
    </lineage>
</organism>
<dbReference type="Gramene" id="EFJ30114">
    <property type="protein sequence ID" value="EFJ30114"/>
    <property type="gene ID" value="SELMODRAFT_409765"/>
</dbReference>
<keyword evidence="2" id="KW-1185">Reference proteome</keyword>
<protein>
    <submittedName>
        <fullName evidence="1">Uncharacterized protein</fullName>
    </submittedName>
</protein>
<accession>D8RCD8</accession>
<dbReference type="AlphaFoldDB" id="D8RCD8"/>
<evidence type="ECO:0000313" key="2">
    <source>
        <dbReference type="Proteomes" id="UP000001514"/>
    </source>
</evidence>
<gene>
    <name evidence="1" type="ORF">SELMODRAFT_409765</name>
</gene>
<dbReference type="EMBL" id="GL377576">
    <property type="protein sequence ID" value="EFJ30114.1"/>
    <property type="molecule type" value="Genomic_DNA"/>
</dbReference>
<dbReference type="KEGG" id="smo:SELMODRAFT_409765"/>